<sequence>MKLLKQTVLLSFLIIFGFSGYAKNERSGNSGLDSLLKALDHAIERRQTYTDRREAVLSGLKQQLKSPNLSKEEIYTLNSKIYQEYKPYQSDSAIKYVNYNLEIASLLKDPSRIAASKLQLSALYSIAGMSMDAASLLRSLHSDQLTTDLKIGYYQAYKDLYSNLAAYHNVNTDLYRKYNAAYRDSLLQILPASSRNYKGVYAEKLSSSGEYKAAEKLLLELLAGVKTKNHEYAIWSSALGIVYRNEGDTLLQQKYFALSAISDLQNAIKENTSLQALAISLYETGDLDRSYQYIKCSMEDAIFCNAPLRTIVISKIFPIIDVAHQTKEKQQRTQLLILLGLISVLSAGLIAAVAYVIKQMKKLQKSRLELQGVNHLLKKLNQDLQSINQQLTKTNTQLSEANRIKEEYIGNFLDLCSNYINKLEDYRKGLHKKATTGNIDALLKMLKSTDLMTTELKALYKNFDDTFLHLYPDFVTEFNNLLLAEERFDLKPGELNTELRMYALLRLGIHDSAKIAAFLRCSMSTIYNYRTKVRNKAIVPREDFEDYVKEIGTMSTF</sequence>
<gene>
    <name evidence="4" type="ORF">GM920_01940</name>
</gene>
<dbReference type="InterPro" id="IPR045957">
    <property type="entry name" value="DUF6377"/>
</dbReference>
<keyword evidence="1" id="KW-0175">Coiled coil</keyword>
<proteinExistence type="predicted"/>
<feature type="coiled-coil region" evidence="1">
    <location>
        <begin position="363"/>
        <end position="404"/>
    </location>
</feature>
<dbReference type="EMBL" id="WNXC01000001">
    <property type="protein sequence ID" value="MBB2147663.1"/>
    <property type="molecule type" value="Genomic_DNA"/>
</dbReference>
<evidence type="ECO:0000259" key="3">
    <source>
        <dbReference type="Pfam" id="PF19904"/>
    </source>
</evidence>
<reference evidence="4 5" key="1">
    <citation type="submission" date="2019-11" db="EMBL/GenBank/DDBJ databases">
        <title>Description of Pedobacter sp. LMG 31462T.</title>
        <authorList>
            <person name="Carlier A."/>
            <person name="Qi S."/>
            <person name="Vandamme P."/>
        </authorList>
    </citation>
    <scope>NUCLEOTIDE SEQUENCE [LARGE SCALE GENOMIC DNA]</scope>
    <source>
        <strain evidence="4 5">LMG 31462</strain>
    </source>
</reference>
<dbReference type="Proteomes" id="UP000636110">
    <property type="component" value="Unassembled WGS sequence"/>
</dbReference>
<evidence type="ECO:0000313" key="4">
    <source>
        <dbReference type="EMBL" id="MBB2147663.1"/>
    </source>
</evidence>
<accession>A0ABR6EQZ7</accession>
<evidence type="ECO:0000256" key="2">
    <source>
        <dbReference type="SAM" id="Phobius"/>
    </source>
</evidence>
<comment type="caution">
    <text evidence="4">The sequence shown here is derived from an EMBL/GenBank/DDBJ whole genome shotgun (WGS) entry which is preliminary data.</text>
</comment>
<keyword evidence="2" id="KW-0812">Transmembrane</keyword>
<dbReference type="Pfam" id="PF19904">
    <property type="entry name" value="DUF6377"/>
    <property type="match status" value="1"/>
</dbReference>
<name>A0ABR6EQZ7_9SPHI</name>
<feature type="domain" description="DUF6377" evidence="3">
    <location>
        <begin position="263"/>
        <end position="516"/>
    </location>
</feature>
<evidence type="ECO:0000256" key="1">
    <source>
        <dbReference type="SAM" id="Coils"/>
    </source>
</evidence>
<keyword evidence="2" id="KW-1133">Transmembrane helix</keyword>
<organism evidence="4 5">
    <name type="scientific">Pedobacter gandavensis</name>
    <dbReference type="NCBI Taxonomy" id="2679963"/>
    <lineage>
        <taxon>Bacteria</taxon>
        <taxon>Pseudomonadati</taxon>
        <taxon>Bacteroidota</taxon>
        <taxon>Sphingobacteriia</taxon>
        <taxon>Sphingobacteriales</taxon>
        <taxon>Sphingobacteriaceae</taxon>
        <taxon>Pedobacter</taxon>
    </lineage>
</organism>
<keyword evidence="2" id="KW-0472">Membrane</keyword>
<dbReference type="RefSeq" id="WP_182952925.1">
    <property type="nucleotide sequence ID" value="NZ_WNXC01000001.1"/>
</dbReference>
<keyword evidence="5" id="KW-1185">Reference proteome</keyword>
<evidence type="ECO:0000313" key="5">
    <source>
        <dbReference type="Proteomes" id="UP000636110"/>
    </source>
</evidence>
<protein>
    <recommendedName>
        <fullName evidence="3">DUF6377 domain-containing protein</fullName>
    </recommendedName>
</protein>
<feature type="transmembrane region" description="Helical" evidence="2">
    <location>
        <begin position="335"/>
        <end position="357"/>
    </location>
</feature>